<proteinExistence type="predicted"/>
<dbReference type="AlphaFoldDB" id="A0A520LKI6"/>
<dbReference type="CDD" id="cd16329">
    <property type="entry name" value="LolA_like"/>
    <property type="match status" value="1"/>
</dbReference>
<name>A0A520LKI6_9GAMM</name>
<keyword evidence="2" id="KW-0449">Lipoprotein</keyword>
<sequence length="298" mass="34323">MEVNLQYRKLFFFLLTTSLTSLGQDVSDDLQARGIMELVDNQQLAINDSSFMKLKLSSCTFGIQNKKISCTERPRIKVLESISKNYGKSNRDNKTVTFTLQPLSERGIGMLSFSYDDKGKDNQTWLYLSALGKVKRIAGGNEETSEPASLFGSEFTTEDTDTGKLSEYTFRILSETKINDRLVWQIESTPNKSRKARTRYARTVSYVDKTRYVILRSEMYDKYGNEIKRLIGSRVERVNNVWLTRSMTMMNLVTNRLSNMAFLNINNGIIVSEYFFTKRSLEDAAFREAHLTNIRDQI</sequence>
<dbReference type="EMBL" id="SHBO01000044">
    <property type="protein sequence ID" value="RZO05272.1"/>
    <property type="molecule type" value="Genomic_DNA"/>
</dbReference>
<evidence type="ECO:0000313" key="2">
    <source>
        <dbReference type="EMBL" id="RZO05272.1"/>
    </source>
</evidence>
<dbReference type="InterPro" id="IPR033399">
    <property type="entry name" value="TP_0789-like"/>
</dbReference>
<accession>A0A520LKI6</accession>
<evidence type="ECO:0000259" key="1">
    <source>
        <dbReference type="Pfam" id="PF17131"/>
    </source>
</evidence>
<dbReference type="Gene3D" id="2.50.20.10">
    <property type="entry name" value="Lipoprotein localisation LolA/LolB/LppX"/>
    <property type="match status" value="1"/>
</dbReference>
<evidence type="ECO:0000313" key="3">
    <source>
        <dbReference type="Proteomes" id="UP000318148"/>
    </source>
</evidence>
<reference evidence="2 3" key="1">
    <citation type="submission" date="2019-02" db="EMBL/GenBank/DDBJ databases">
        <title>Prokaryotic population dynamics and viral predation in marine succession experiment using metagenomics: the confinement effect.</title>
        <authorList>
            <person name="Haro-Moreno J.M."/>
            <person name="Rodriguez-Valera F."/>
            <person name="Lopez-Perez M."/>
        </authorList>
    </citation>
    <scope>NUCLEOTIDE SEQUENCE [LARGE SCALE GENOMIC DNA]</scope>
    <source>
        <strain evidence="2">MED-G169</strain>
    </source>
</reference>
<dbReference type="Proteomes" id="UP000318148">
    <property type="component" value="Unassembled WGS sequence"/>
</dbReference>
<feature type="domain" description="Uncharacterized protein TP-0789" evidence="1">
    <location>
        <begin position="92"/>
        <end position="282"/>
    </location>
</feature>
<dbReference type="Pfam" id="PF17131">
    <property type="entry name" value="LolA_like"/>
    <property type="match status" value="1"/>
</dbReference>
<protein>
    <submittedName>
        <fullName evidence="2">Outer membrane lipoprotein-sorting protein</fullName>
    </submittedName>
</protein>
<comment type="caution">
    <text evidence="2">The sequence shown here is derived from an EMBL/GenBank/DDBJ whole genome shotgun (WGS) entry which is preliminary data.</text>
</comment>
<gene>
    <name evidence="2" type="ORF">EVB02_03495</name>
</gene>
<organism evidence="2 3">
    <name type="scientific">SAR92 clade bacterium</name>
    <dbReference type="NCBI Taxonomy" id="2315479"/>
    <lineage>
        <taxon>Bacteria</taxon>
        <taxon>Pseudomonadati</taxon>
        <taxon>Pseudomonadota</taxon>
        <taxon>Gammaproteobacteria</taxon>
        <taxon>Cellvibrionales</taxon>
        <taxon>Porticoccaceae</taxon>
        <taxon>SAR92 clade</taxon>
    </lineage>
</organism>